<keyword evidence="2" id="KW-1133">Transmembrane helix</keyword>
<protein>
    <submittedName>
        <fullName evidence="3">Uncharacterized protein</fullName>
    </submittedName>
</protein>
<feature type="compositionally biased region" description="Acidic residues" evidence="1">
    <location>
        <begin position="245"/>
        <end position="257"/>
    </location>
</feature>
<evidence type="ECO:0000313" key="3">
    <source>
        <dbReference type="EMBL" id="GAQ10581.1"/>
    </source>
</evidence>
<gene>
    <name evidence="3" type="ORF">ALT_7902</name>
</gene>
<sequence>MDINRRSVSLARWPLSNLASFQEPTAVAHLGRTLYLTPKSGQLLMILQFVTVASALALAPTAVVAKQAAAAFVTVNTLDTCPKGVAQEILKPGPKVVTTPYTCEQIKISHGLDVSYYSFDVEPLTKDTVTSCRAVKVFDNTACQGFPTLWIPFDSPLEDRCIPERVFSDEVKAISVQLDCEDPPAKKELPGPKQVAEQLAEQVQQAQQAEHAPKKEAHQDSKQKEAAPKQEEAAPKQEQEREQGSEQEEQDEQDPEATPERKAANPADSLGLAELTKMLGFRSSGRGITPQCKSYTAGLDYITINMHFTNHLLALLPILARSLASSTTARIWAELFPSCPINRIHPASAPDHLPHEEFISALNISPGTCTNIFVPLSYGREVTHMSFDAEVKVEGTRPEKCRIAIHEVPGCVDPPLLEQEVKHGFASSDCVPRNFVSYNQVWVRLDCVEEENGKVQSSEQPAHSHKPLLHDRPYLHGNNSMDLANQTAPYLNGTGSSTAARPVSLRRALRIRL</sequence>
<evidence type="ECO:0000256" key="1">
    <source>
        <dbReference type="SAM" id="MobiDB-lite"/>
    </source>
</evidence>
<evidence type="ECO:0000256" key="2">
    <source>
        <dbReference type="SAM" id="Phobius"/>
    </source>
</evidence>
<proteinExistence type="predicted"/>
<feature type="compositionally biased region" description="Basic and acidic residues" evidence="1">
    <location>
        <begin position="211"/>
        <end position="244"/>
    </location>
</feature>
<organism evidence="3 4">
    <name type="scientific">Aspergillus lentulus</name>
    <dbReference type="NCBI Taxonomy" id="293939"/>
    <lineage>
        <taxon>Eukaryota</taxon>
        <taxon>Fungi</taxon>
        <taxon>Dikarya</taxon>
        <taxon>Ascomycota</taxon>
        <taxon>Pezizomycotina</taxon>
        <taxon>Eurotiomycetes</taxon>
        <taxon>Eurotiomycetidae</taxon>
        <taxon>Eurotiales</taxon>
        <taxon>Aspergillaceae</taxon>
        <taxon>Aspergillus</taxon>
        <taxon>Aspergillus subgen. Fumigati</taxon>
    </lineage>
</organism>
<feature type="compositionally biased region" description="Low complexity" evidence="1">
    <location>
        <begin position="194"/>
        <end position="210"/>
    </location>
</feature>
<keyword evidence="2" id="KW-0472">Membrane</keyword>
<reference evidence="3 4" key="1">
    <citation type="submission" date="2015-11" db="EMBL/GenBank/DDBJ databases">
        <title>Aspergillus lentulus strain IFM 54703T.</title>
        <authorList>
            <person name="Kusuya Y."/>
            <person name="Sakai K."/>
            <person name="Kamei K."/>
            <person name="Takahashi H."/>
            <person name="Yaguchi T."/>
        </authorList>
    </citation>
    <scope>NUCLEOTIDE SEQUENCE [LARGE SCALE GENOMIC DNA]</scope>
    <source>
        <strain evidence="3 4">IFM 54703</strain>
    </source>
</reference>
<dbReference type="AlphaFoldDB" id="A0AAN4TDK9"/>
<evidence type="ECO:0000313" key="4">
    <source>
        <dbReference type="Proteomes" id="UP000051487"/>
    </source>
</evidence>
<comment type="caution">
    <text evidence="3">The sequence shown here is derived from an EMBL/GenBank/DDBJ whole genome shotgun (WGS) entry which is preliminary data.</text>
</comment>
<keyword evidence="2" id="KW-0812">Transmembrane</keyword>
<feature type="region of interest" description="Disordered" evidence="1">
    <location>
        <begin position="182"/>
        <end position="271"/>
    </location>
</feature>
<accession>A0AAN4TDK9</accession>
<dbReference type="Proteomes" id="UP000051487">
    <property type="component" value="Unassembled WGS sequence"/>
</dbReference>
<name>A0AAN4TDK9_ASPLE</name>
<feature type="transmembrane region" description="Helical" evidence="2">
    <location>
        <begin position="43"/>
        <end position="65"/>
    </location>
</feature>
<dbReference type="EMBL" id="BCLY01000016">
    <property type="protein sequence ID" value="GAQ10581.1"/>
    <property type="molecule type" value="Genomic_DNA"/>
</dbReference>